<dbReference type="EMBL" id="JBFRCH010000017">
    <property type="protein sequence ID" value="MEX3935073.1"/>
    <property type="molecule type" value="Genomic_DNA"/>
</dbReference>
<dbReference type="Proteomes" id="UP001558850">
    <property type="component" value="Unassembled WGS sequence"/>
</dbReference>
<evidence type="ECO:0000313" key="2">
    <source>
        <dbReference type="Proteomes" id="UP001558850"/>
    </source>
</evidence>
<name>A0ACC6U5U0_9BURK</name>
<reference evidence="1" key="1">
    <citation type="submission" date="2024-07" db="EMBL/GenBank/DDBJ databases">
        <title>A survey of Mimosa microsymbionts across Brazilian biomes reveals a high diversity of Paraburkholderia nodulating endemic species, but also that Cupriavidus is common as a symbiont of widespread species.</title>
        <authorList>
            <person name="Rouws L."/>
            <person name="Barauna A."/>
            <person name="Beukes C."/>
            <person name="Rouws J.R.C."/>
            <person name="De Faria S.M."/>
            <person name="Gross E."/>
            <person name="Bueno Dos Reis Junior F."/>
            <person name="Simon M.F."/>
            <person name="Maluk M."/>
            <person name="Odee D.W."/>
            <person name="Kenicer G."/>
            <person name="Young J.P.W."/>
            <person name="Reis V.M."/>
            <person name="Zilli J."/>
            <person name="James E.K."/>
        </authorList>
    </citation>
    <scope>NUCLEOTIDE SEQUENCE</scope>
    <source>
        <strain evidence="1">EG181B</strain>
    </source>
</reference>
<protein>
    <submittedName>
        <fullName evidence="1">Uncharacterized protein</fullName>
    </submittedName>
</protein>
<evidence type="ECO:0000313" key="1">
    <source>
        <dbReference type="EMBL" id="MEX3935073.1"/>
    </source>
</evidence>
<keyword evidence="2" id="KW-1185">Reference proteome</keyword>
<comment type="caution">
    <text evidence="1">The sequence shown here is derived from an EMBL/GenBank/DDBJ whole genome shotgun (WGS) entry which is preliminary data.</text>
</comment>
<sequence length="199" mass="22249">METANTKAAAQLDRLYKKAAQRWEPYAKIDMLVASKQLDADAFAALRAEAQAAYDDYRFITQEVDEFVKTANDQRQQAIKAQAAEAVKVLQDKVPGWNQKVYDEVRAYAESEGLPKEIVDAITDPTAIRLIHKAMQFDKAKSVVTKKVNKTPKKVIKTTKAVTTNDVKVDKTEKAKKRLAQSGSTDDATNLFLARWAAE</sequence>
<gene>
    <name evidence="1" type="ORF">AB4Y32_25325</name>
</gene>
<accession>A0ACC6U5U0</accession>
<organism evidence="1 2">
    <name type="scientific">Paraburkholderia phymatum</name>
    <dbReference type="NCBI Taxonomy" id="148447"/>
    <lineage>
        <taxon>Bacteria</taxon>
        <taxon>Pseudomonadati</taxon>
        <taxon>Pseudomonadota</taxon>
        <taxon>Betaproteobacteria</taxon>
        <taxon>Burkholderiales</taxon>
        <taxon>Burkholderiaceae</taxon>
        <taxon>Paraburkholderia</taxon>
    </lineage>
</organism>
<proteinExistence type="predicted"/>